<organism evidence="1 2">
    <name type="scientific">Cephalotus follicularis</name>
    <name type="common">Albany pitcher plant</name>
    <dbReference type="NCBI Taxonomy" id="3775"/>
    <lineage>
        <taxon>Eukaryota</taxon>
        <taxon>Viridiplantae</taxon>
        <taxon>Streptophyta</taxon>
        <taxon>Embryophyta</taxon>
        <taxon>Tracheophyta</taxon>
        <taxon>Spermatophyta</taxon>
        <taxon>Magnoliopsida</taxon>
        <taxon>eudicotyledons</taxon>
        <taxon>Gunneridae</taxon>
        <taxon>Pentapetalae</taxon>
        <taxon>rosids</taxon>
        <taxon>fabids</taxon>
        <taxon>Oxalidales</taxon>
        <taxon>Cephalotaceae</taxon>
        <taxon>Cephalotus</taxon>
    </lineage>
</organism>
<gene>
    <name evidence="1" type="ORF">CFOL_v3_27437</name>
</gene>
<dbReference type="AlphaFoldDB" id="A0A1Q3CUX8"/>
<sequence>MCKNESISSMYVSFTSIINSMQALDKTYSNSELVRKILRCLPKSWMPKVTAIEKAKNLNKLPLEELLGSLVTHEMTIKLQDEDEEKELKKKVIAFKSSKDDSVKKVMNI</sequence>
<dbReference type="Proteomes" id="UP000187406">
    <property type="component" value="Unassembled WGS sequence"/>
</dbReference>
<comment type="caution">
    <text evidence="1">The sequence shown here is derived from an EMBL/GenBank/DDBJ whole genome shotgun (WGS) entry which is preliminary data.</text>
</comment>
<proteinExistence type="predicted"/>
<dbReference type="EMBL" id="BDDD01003062">
    <property type="protein sequence ID" value="GAV83992.1"/>
    <property type="molecule type" value="Genomic_DNA"/>
</dbReference>
<evidence type="ECO:0000313" key="1">
    <source>
        <dbReference type="EMBL" id="GAV83992.1"/>
    </source>
</evidence>
<reference evidence="2" key="1">
    <citation type="submission" date="2016-04" db="EMBL/GenBank/DDBJ databases">
        <title>Cephalotus genome sequencing.</title>
        <authorList>
            <person name="Fukushima K."/>
            <person name="Hasebe M."/>
            <person name="Fang X."/>
        </authorList>
    </citation>
    <scope>NUCLEOTIDE SEQUENCE [LARGE SCALE GENOMIC DNA]</scope>
    <source>
        <strain evidence="2">cv. St1</strain>
    </source>
</reference>
<accession>A0A1Q3CUX8</accession>
<dbReference type="InParanoid" id="A0A1Q3CUX8"/>
<dbReference type="Pfam" id="PF14223">
    <property type="entry name" value="Retrotran_gag_2"/>
    <property type="match status" value="1"/>
</dbReference>
<protein>
    <submittedName>
        <fullName evidence="1">UBN2 domain-containing protein</fullName>
    </submittedName>
</protein>
<name>A0A1Q3CUX8_CEPFO</name>
<evidence type="ECO:0000313" key="2">
    <source>
        <dbReference type="Proteomes" id="UP000187406"/>
    </source>
</evidence>
<keyword evidence="2" id="KW-1185">Reference proteome</keyword>